<dbReference type="EMBL" id="JAGIYQ010000002">
    <property type="protein sequence ID" value="MBP0724109.1"/>
    <property type="molecule type" value="Genomic_DNA"/>
</dbReference>
<evidence type="ECO:0000313" key="5">
    <source>
        <dbReference type="EMBL" id="MBP0724109.1"/>
    </source>
</evidence>
<accession>A0A940NL01</accession>
<dbReference type="GO" id="GO:0016788">
    <property type="term" value="F:hydrolase activity, acting on ester bonds"/>
    <property type="evidence" value="ECO:0007669"/>
    <property type="project" value="InterPro"/>
</dbReference>
<evidence type="ECO:0000313" key="6">
    <source>
        <dbReference type="Proteomes" id="UP000682134"/>
    </source>
</evidence>
<keyword evidence="6" id="KW-1185">Reference proteome</keyword>
<dbReference type="PIRSF" id="PIRSF005902">
    <property type="entry name" value="DNase_TatD"/>
    <property type="match status" value="1"/>
</dbReference>
<gene>
    <name evidence="5" type="ORF">J5Y03_02790</name>
</gene>
<dbReference type="PANTHER" id="PTHR46317">
    <property type="entry name" value="HYDROLASE OF PHP SUPERFAMILY-RELATED PROTEIN"/>
    <property type="match status" value="1"/>
</dbReference>
<reference evidence="5" key="1">
    <citation type="submission" date="2021-04" db="EMBL/GenBank/DDBJ databases">
        <title>Genome seq and assembly of Bacillus sp.</title>
        <authorList>
            <person name="Chhetri G."/>
        </authorList>
    </citation>
    <scope>NUCLEOTIDE SEQUENCE</scope>
    <source>
        <strain evidence="5">RG28</strain>
    </source>
</reference>
<keyword evidence="3 5" id="KW-0378">Hydrolase</keyword>
<dbReference type="GO" id="GO:0046872">
    <property type="term" value="F:metal ion binding"/>
    <property type="evidence" value="ECO:0007669"/>
    <property type="project" value="UniProtKB-KW"/>
</dbReference>
<dbReference type="Gene3D" id="3.20.20.140">
    <property type="entry name" value="Metal-dependent hydrolases"/>
    <property type="match status" value="1"/>
</dbReference>
<dbReference type="SUPFAM" id="SSF51556">
    <property type="entry name" value="Metallo-dependent hydrolases"/>
    <property type="match status" value="1"/>
</dbReference>
<feature type="binding site" evidence="4">
    <location>
        <position position="93"/>
    </location>
    <ligand>
        <name>a divalent metal cation</name>
        <dbReference type="ChEBI" id="CHEBI:60240"/>
        <label>1</label>
    </ligand>
</feature>
<feature type="binding site" evidence="4">
    <location>
        <position position="9"/>
    </location>
    <ligand>
        <name>a divalent metal cation</name>
        <dbReference type="ChEBI" id="CHEBI:60240"/>
        <label>1</label>
    </ligand>
</feature>
<organism evidence="5 6">
    <name type="scientific">Gottfriedia endophytica</name>
    <dbReference type="NCBI Taxonomy" id="2820819"/>
    <lineage>
        <taxon>Bacteria</taxon>
        <taxon>Bacillati</taxon>
        <taxon>Bacillota</taxon>
        <taxon>Bacilli</taxon>
        <taxon>Bacillales</taxon>
        <taxon>Bacillaceae</taxon>
        <taxon>Gottfriedia</taxon>
    </lineage>
</organism>
<evidence type="ECO:0000256" key="2">
    <source>
        <dbReference type="ARBA" id="ARBA00022723"/>
    </source>
</evidence>
<feature type="binding site" evidence="4">
    <location>
        <position position="159"/>
    </location>
    <ligand>
        <name>a divalent metal cation</name>
        <dbReference type="ChEBI" id="CHEBI:60240"/>
        <label>2</label>
    </ligand>
</feature>
<proteinExistence type="inferred from homology"/>
<evidence type="ECO:0000256" key="1">
    <source>
        <dbReference type="ARBA" id="ARBA00009275"/>
    </source>
</evidence>
<dbReference type="Proteomes" id="UP000682134">
    <property type="component" value="Unassembled WGS sequence"/>
</dbReference>
<evidence type="ECO:0000256" key="4">
    <source>
        <dbReference type="PIRSR" id="PIRSR005902-1"/>
    </source>
</evidence>
<evidence type="ECO:0000256" key="3">
    <source>
        <dbReference type="ARBA" id="ARBA00022801"/>
    </source>
</evidence>
<dbReference type="RefSeq" id="WP_209402294.1">
    <property type="nucleotide sequence ID" value="NZ_JAGIYQ010000002.1"/>
</dbReference>
<keyword evidence="2 4" id="KW-0479">Metal-binding</keyword>
<comment type="similarity">
    <text evidence="1">Belongs to the metallo-dependent hydrolases superfamily. TatD-type hydrolase family.</text>
</comment>
<comment type="caution">
    <text evidence="5">The sequence shown here is derived from an EMBL/GenBank/DDBJ whole genome shotgun (WGS) entry which is preliminary data.</text>
</comment>
<sequence>MKVFDAHIHFDKYEENDRQKIIESLSSNKIEGLINVSMDLASCQENLKIAEVNPTIYPAFGFHPEQAIPSDGDVTEMFDWIGKHQDKMVAVGEVGLPYYLRTQENNSRFPYQQYVDLLEEFIKLAKKLDKPIILHAVYNDAPVVCDLLEKHTIERAHFHWFKGDQKTMERLIRNGFYVSLTPDILYEEETREVVKTFPLDLIMSETDGPWPFEGIFTNQMTHPKMVHHVVREISEMKNISLNEVYSLLYENVRWFYRIK</sequence>
<feature type="binding site" evidence="4">
    <location>
        <position position="207"/>
    </location>
    <ligand>
        <name>a divalent metal cation</name>
        <dbReference type="ChEBI" id="CHEBI:60240"/>
        <label>1</label>
    </ligand>
</feature>
<dbReference type="CDD" id="cd01310">
    <property type="entry name" value="TatD_DNAse"/>
    <property type="match status" value="1"/>
</dbReference>
<dbReference type="InterPro" id="IPR032466">
    <property type="entry name" value="Metal_Hydrolase"/>
</dbReference>
<feature type="binding site" evidence="4">
    <location>
        <position position="7"/>
    </location>
    <ligand>
        <name>a divalent metal cation</name>
        <dbReference type="ChEBI" id="CHEBI:60240"/>
        <label>1</label>
    </ligand>
</feature>
<dbReference type="AlphaFoldDB" id="A0A940NL01"/>
<protein>
    <submittedName>
        <fullName evidence="5">TatD family hydrolase</fullName>
    </submittedName>
</protein>
<dbReference type="PANTHER" id="PTHR46317:SF1">
    <property type="entry name" value="HYDROLASE, TATD FAMILY"/>
    <property type="match status" value="1"/>
</dbReference>
<dbReference type="InterPro" id="IPR001130">
    <property type="entry name" value="TatD-like"/>
</dbReference>
<dbReference type="Pfam" id="PF01026">
    <property type="entry name" value="TatD_DNase"/>
    <property type="match status" value="1"/>
</dbReference>
<name>A0A940NL01_9BACI</name>
<feature type="binding site" evidence="4">
    <location>
        <position position="135"/>
    </location>
    <ligand>
        <name>a divalent metal cation</name>
        <dbReference type="ChEBI" id="CHEBI:60240"/>
        <label>2</label>
    </ligand>
</feature>